<keyword evidence="2" id="KW-0472">Membrane</keyword>
<dbReference type="AlphaFoldDB" id="A0A369JA97"/>
<dbReference type="InParanoid" id="A0A369JA97"/>
<evidence type="ECO:0000313" key="4">
    <source>
        <dbReference type="Proteomes" id="UP000076154"/>
    </source>
</evidence>
<evidence type="ECO:0000256" key="2">
    <source>
        <dbReference type="SAM" id="Phobius"/>
    </source>
</evidence>
<keyword evidence="2" id="KW-0812">Transmembrane</keyword>
<feature type="region of interest" description="Disordered" evidence="1">
    <location>
        <begin position="99"/>
        <end position="139"/>
    </location>
</feature>
<accession>A0A369JA97</accession>
<dbReference type="Proteomes" id="UP000076154">
    <property type="component" value="Unassembled WGS sequence"/>
</dbReference>
<dbReference type="EMBL" id="LUEZ02000106">
    <property type="protein sequence ID" value="RDB18140.1"/>
    <property type="molecule type" value="Genomic_DNA"/>
</dbReference>
<evidence type="ECO:0000313" key="3">
    <source>
        <dbReference type="EMBL" id="RDB18140.1"/>
    </source>
</evidence>
<evidence type="ECO:0000256" key="1">
    <source>
        <dbReference type="SAM" id="MobiDB-lite"/>
    </source>
</evidence>
<feature type="region of interest" description="Disordered" evidence="1">
    <location>
        <begin position="27"/>
        <end position="71"/>
    </location>
</feature>
<dbReference type="OrthoDB" id="3268868at2759"/>
<gene>
    <name evidence="3" type="ORF">Hypma_000616</name>
</gene>
<protein>
    <submittedName>
        <fullName evidence="3">Uncharacterized protein</fullName>
    </submittedName>
</protein>
<reference evidence="3" key="1">
    <citation type="submission" date="2018-04" db="EMBL/GenBank/DDBJ databases">
        <title>Whole genome sequencing of Hypsizygus marmoreus.</title>
        <authorList>
            <person name="Choi I.-G."/>
            <person name="Min B."/>
            <person name="Kim J.-G."/>
            <person name="Kim S."/>
            <person name="Oh Y.-L."/>
            <person name="Kong W.-S."/>
            <person name="Park H."/>
            <person name="Jeong J."/>
            <person name="Song E.-S."/>
        </authorList>
    </citation>
    <scope>NUCLEOTIDE SEQUENCE [LARGE SCALE GENOMIC DNA]</scope>
    <source>
        <strain evidence="3">51987-8</strain>
    </source>
</reference>
<keyword evidence="2" id="KW-1133">Transmembrane helix</keyword>
<comment type="caution">
    <text evidence="3">The sequence shown here is derived from an EMBL/GenBank/DDBJ whole genome shotgun (WGS) entry which is preliminary data.</text>
</comment>
<organism evidence="3 4">
    <name type="scientific">Hypsizygus marmoreus</name>
    <name type="common">White beech mushroom</name>
    <name type="synonym">Agaricus marmoreus</name>
    <dbReference type="NCBI Taxonomy" id="39966"/>
    <lineage>
        <taxon>Eukaryota</taxon>
        <taxon>Fungi</taxon>
        <taxon>Dikarya</taxon>
        <taxon>Basidiomycota</taxon>
        <taxon>Agaricomycotina</taxon>
        <taxon>Agaricomycetes</taxon>
        <taxon>Agaricomycetidae</taxon>
        <taxon>Agaricales</taxon>
        <taxon>Tricholomatineae</taxon>
        <taxon>Lyophyllaceae</taxon>
        <taxon>Hypsizygus</taxon>
    </lineage>
</organism>
<feature type="transmembrane region" description="Helical" evidence="2">
    <location>
        <begin position="81"/>
        <end position="100"/>
    </location>
</feature>
<proteinExistence type="predicted"/>
<sequence>MPSTTGHYDQTLLAEAPAATRKQLQEGYTTDLLDPNLGKVTPPPSASRADPERGLAAKEYPHEPHAAPAAVPFWRTTKGKIIIAIAALVVVGAVIGGAVGGTRKKKNPDIGDGDQETGRLPATSPDTGTKPEGVNSGVSIEGAVLASGLDSGSELELE</sequence>
<feature type="compositionally biased region" description="Basic and acidic residues" evidence="1">
    <location>
        <begin position="49"/>
        <end position="65"/>
    </location>
</feature>
<name>A0A369JA97_HYPMA</name>
<keyword evidence="4" id="KW-1185">Reference proteome</keyword>